<dbReference type="GO" id="GO:0008168">
    <property type="term" value="F:methyltransferase activity"/>
    <property type="evidence" value="ECO:0007669"/>
    <property type="project" value="UniProtKB-KW"/>
</dbReference>
<keyword evidence="2" id="KW-0489">Methyltransferase</keyword>
<dbReference type="GO" id="GO:0032259">
    <property type="term" value="P:methylation"/>
    <property type="evidence" value="ECO:0007669"/>
    <property type="project" value="UniProtKB-KW"/>
</dbReference>
<dbReference type="SUPFAM" id="SSF53335">
    <property type="entry name" value="S-adenosyl-L-methionine-dependent methyltransferases"/>
    <property type="match status" value="1"/>
</dbReference>
<keyword evidence="3" id="KW-1185">Reference proteome</keyword>
<dbReference type="RefSeq" id="WP_282511567.1">
    <property type="nucleotide sequence ID" value="NZ_JASCIR010000004.1"/>
</dbReference>
<dbReference type="CDD" id="cd02440">
    <property type="entry name" value="AdoMet_MTases"/>
    <property type="match status" value="1"/>
</dbReference>
<evidence type="ECO:0000313" key="3">
    <source>
        <dbReference type="Proteomes" id="UP001224661"/>
    </source>
</evidence>
<dbReference type="EMBL" id="JASCIR010000004">
    <property type="protein sequence ID" value="MDI3385971.1"/>
    <property type="molecule type" value="Genomic_DNA"/>
</dbReference>
<proteinExistence type="predicted"/>
<dbReference type="Pfam" id="PF08242">
    <property type="entry name" value="Methyltransf_12"/>
    <property type="match status" value="1"/>
</dbReference>
<dbReference type="PANTHER" id="PTHR43667">
    <property type="entry name" value="CYCLOPROPANE-FATTY-ACYL-PHOSPHOLIPID SYNTHASE"/>
    <property type="match status" value="1"/>
</dbReference>
<protein>
    <submittedName>
        <fullName evidence="2">Class I SAM-dependent methyltransferase</fullName>
        <ecNumber evidence="2">2.1.-.-</ecNumber>
    </submittedName>
</protein>
<keyword evidence="2" id="KW-0808">Transferase</keyword>
<dbReference type="Proteomes" id="UP001224661">
    <property type="component" value="Unassembled WGS sequence"/>
</dbReference>
<dbReference type="InterPro" id="IPR050723">
    <property type="entry name" value="CFA/CMAS"/>
</dbReference>
<accession>A0ABT6RNG3</accession>
<dbReference type="PANTHER" id="PTHR43667:SF2">
    <property type="entry name" value="FATTY ACID C-METHYL TRANSFERASE"/>
    <property type="match status" value="1"/>
</dbReference>
<gene>
    <name evidence="2" type="ORF">QIS99_07020</name>
</gene>
<evidence type="ECO:0000259" key="1">
    <source>
        <dbReference type="Pfam" id="PF08242"/>
    </source>
</evidence>
<dbReference type="EC" id="2.1.-.-" evidence="2"/>
<name>A0ABT6RNG3_9ACTN</name>
<sequence>MDRLRQKLSTIAHGDHPIAGPLHESTVRDLLDLALPHGDERVLDLGCGEGAWLLRAAAERPGVRADGVDVNEWALDIGRERIAAAGLADRVALHQEDATAYSAPNQYDVVLCVGATHAFGGLLPTLEAARKHLAPGGTLIVGDGFWEKAPGPETLRAGFAEDEFMSLSNTVDQALLDQWIPVHGHVSSLAEWDAYEWAWTGTLSRWALDNPGDPDSAEALQTAAQHREEWLRGYRGTLGFLTLLLRQAARPEPQHTLFRH</sequence>
<evidence type="ECO:0000313" key="2">
    <source>
        <dbReference type="EMBL" id="MDI3385971.1"/>
    </source>
</evidence>
<dbReference type="InterPro" id="IPR013217">
    <property type="entry name" value="Methyltransf_12"/>
</dbReference>
<dbReference type="Gene3D" id="3.40.50.150">
    <property type="entry name" value="Vaccinia Virus protein VP39"/>
    <property type="match status" value="1"/>
</dbReference>
<feature type="domain" description="Methyltransferase type 12" evidence="1">
    <location>
        <begin position="43"/>
        <end position="139"/>
    </location>
</feature>
<dbReference type="InterPro" id="IPR029063">
    <property type="entry name" value="SAM-dependent_MTases_sf"/>
</dbReference>
<reference evidence="2 3" key="1">
    <citation type="submission" date="2023-05" db="EMBL/GenBank/DDBJ databases">
        <title>Draft genome sequence of Streptomyces sp. B-S-A8 isolated from a cave soil in Thailand.</title>
        <authorList>
            <person name="Chamroensaksri N."/>
            <person name="Muangham S."/>
        </authorList>
    </citation>
    <scope>NUCLEOTIDE SEQUENCE [LARGE SCALE GENOMIC DNA]</scope>
    <source>
        <strain evidence="2 3">B-S-A8</strain>
    </source>
</reference>
<organism evidence="2 3">
    <name type="scientific">Streptomyces solicavernae</name>
    <dbReference type="NCBI Taxonomy" id="3043614"/>
    <lineage>
        <taxon>Bacteria</taxon>
        <taxon>Bacillati</taxon>
        <taxon>Actinomycetota</taxon>
        <taxon>Actinomycetes</taxon>
        <taxon>Kitasatosporales</taxon>
        <taxon>Streptomycetaceae</taxon>
        <taxon>Streptomyces</taxon>
    </lineage>
</organism>
<comment type="caution">
    <text evidence="2">The sequence shown here is derived from an EMBL/GenBank/DDBJ whole genome shotgun (WGS) entry which is preliminary data.</text>
</comment>